<dbReference type="PANTHER" id="PTHR23082">
    <property type="entry name" value="TRANSCRIPTION INITIATION FACTOR IIIC TFIIIC , POLYPEPTIDE 3-RELATED"/>
    <property type="match status" value="1"/>
</dbReference>
<reference evidence="3" key="1">
    <citation type="submission" date="2024-04" db="EMBL/GenBank/DDBJ databases">
        <authorList>
            <person name="Shaw F."/>
            <person name="Minotto A."/>
        </authorList>
    </citation>
    <scope>NUCLEOTIDE SEQUENCE [LARGE SCALE GENOMIC DNA]</scope>
</reference>
<protein>
    <recommendedName>
        <fullName evidence="4">TPR-like protein</fullName>
    </recommendedName>
</protein>
<keyword evidence="3" id="KW-1185">Reference proteome</keyword>
<dbReference type="InterPro" id="IPR039340">
    <property type="entry name" value="Tfc4/TFIIIC-102/Sfc4"/>
</dbReference>
<dbReference type="Gene3D" id="1.25.40.10">
    <property type="entry name" value="Tetratricopeptide repeat domain"/>
    <property type="match status" value="3"/>
</dbReference>
<evidence type="ECO:0000256" key="1">
    <source>
        <dbReference type="SAM" id="MobiDB-lite"/>
    </source>
</evidence>
<organism evidence="2 3">
    <name type="scientific">Somion occarium</name>
    <dbReference type="NCBI Taxonomy" id="3059160"/>
    <lineage>
        <taxon>Eukaryota</taxon>
        <taxon>Fungi</taxon>
        <taxon>Dikarya</taxon>
        <taxon>Basidiomycota</taxon>
        <taxon>Agaricomycotina</taxon>
        <taxon>Agaricomycetes</taxon>
        <taxon>Polyporales</taxon>
        <taxon>Cerrenaceae</taxon>
        <taxon>Somion</taxon>
    </lineage>
</organism>
<evidence type="ECO:0000313" key="2">
    <source>
        <dbReference type="EMBL" id="CAL1715851.1"/>
    </source>
</evidence>
<dbReference type="PANTHER" id="PTHR23082:SF0">
    <property type="entry name" value="GENERAL TRANSCRIPTION FACTOR 3C POLYPEPTIDE 3"/>
    <property type="match status" value="1"/>
</dbReference>
<dbReference type="Proteomes" id="UP001497453">
    <property type="component" value="Chromosome 9"/>
</dbReference>
<feature type="compositionally biased region" description="Polar residues" evidence="1">
    <location>
        <begin position="889"/>
        <end position="901"/>
    </location>
</feature>
<dbReference type="EMBL" id="OZ037952">
    <property type="protein sequence ID" value="CAL1715851.1"/>
    <property type="molecule type" value="Genomic_DNA"/>
</dbReference>
<proteinExistence type="predicted"/>
<feature type="compositionally biased region" description="Acidic residues" evidence="1">
    <location>
        <begin position="59"/>
        <end position="90"/>
    </location>
</feature>
<name>A0ABP1E728_9APHY</name>
<accession>A0ABP1E728</accession>
<sequence>MAIPIIDALMGACVCSWSCLDPFTTSVWDSSLSRCVVRSNTMRYFINNNTRDEHHAEEEYYSGEDLDDPPSEDEDEDEDDTTSSSEESGEEMEHDREETAEVQSQNDADFDRLVAQIRRGDGGTSAGMLTKEWDFSMQDKEAEFRDDLRQASGVGKRKGKGRGRGKRRTGPVLSQQVRALIGEGNQAYIDSDIPETIRIMQEVIRIEPRAASAWSVLAQCYDSHNLNEPHRALQLRIMSAHLNQDPDEWDQLALESKRIGYHQQALYCYRKLYNLEPSNTNALWDRAALAKEIGDFRIARHSLLAILKQLPHDLTVLDELRPVLIETNELELCANLFQSAFEHYQATFPSGSATNEAGADVPGGGFGLMEVLVLADLYNSSGEYVMAIVTIKQGCRWLQGRSKQTFWDKVDDDREYDVADMKIDRVTEGELGAGMYPLDVNARHRLAIARIKMGDIPEGKIHAKIILSQNVGEYAPLFAEIADAYFDREMYAEAGQIYEILGADTETSSLYVLMQAAACRRMVGDLKESAEVYEHVIVADPTHNDAKMKLAEIYEILGEPRKALDLVMQVIDSRRRRPGREKEGTPQGDITSTSLFEEKAIAKRKGVVAKTQRLNITQLRELETQKEQEVKQGYHRVKELWPQMLAGEEEAVREWLMEAEKLVETYRETRNLFLTSKHPGFRGMFPRSRKRITEATENDMASRLQLELGRDTIARKSKSDGSGSGDLDSFRTVKFDDWLRLFMQYAFVLTKQGNFDQAYEVLRHVAYSNPFQKQDIQDTIRLAIISCSLVGDQPFKVVEYSRKLINVHQFNNEPYRIMLASLGSGLRATDGFLVSTLSKHMLRELRTHAAALKNSDTLRWNPVSKRYAPVGTSVKDEEEDLEAPAPEAGSSNTHLSSGQTKLPTKDNPILVAMYGQICLAARSYQSALFYLLHAYDYCQEDPLICLCLAVASIGRAMQRQADNRHHLITQGMAFLTKYRNLRGGLADEMDEIEYNFGRTFHQLGLYTLAVKHYERVLHVIEERLRVNDQADYGVALEAAYNLSLIYVMTGATPLAQDLYRRWLSL</sequence>
<dbReference type="SMART" id="SM00028">
    <property type="entry name" value="TPR"/>
    <property type="match status" value="5"/>
</dbReference>
<evidence type="ECO:0000313" key="3">
    <source>
        <dbReference type="Proteomes" id="UP001497453"/>
    </source>
</evidence>
<evidence type="ECO:0008006" key="4">
    <source>
        <dbReference type="Google" id="ProtNLM"/>
    </source>
</evidence>
<feature type="region of interest" description="Disordered" evidence="1">
    <location>
        <begin position="871"/>
        <end position="901"/>
    </location>
</feature>
<dbReference type="InterPro" id="IPR019734">
    <property type="entry name" value="TPR_rpt"/>
</dbReference>
<gene>
    <name evidence="2" type="ORF">GFSPODELE1_LOCUS10455</name>
</gene>
<feature type="region of interest" description="Disordered" evidence="1">
    <location>
        <begin position="54"/>
        <end position="109"/>
    </location>
</feature>
<dbReference type="SUPFAM" id="SSF48452">
    <property type="entry name" value="TPR-like"/>
    <property type="match status" value="2"/>
</dbReference>
<dbReference type="InterPro" id="IPR011990">
    <property type="entry name" value="TPR-like_helical_dom_sf"/>
</dbReference>